<evidence type="ECO:0000313" key="2">
    <source>
        <dbReference type="EMBL" id="CAI0404632.1"/>
    </source>
</evidence>
<feature type="region of interest" description="Disordered" evidence="1">
    <location>
        <begin position="316"/>
        <end position="347"/>
    </location>
</feature>
<protein>
    <submittedName>
        <fullName evidence="2">Uncharacterized protein</fullName>
    </submittedName>
</protein>
<evidence type="ECO:0000313" key="3">
    <source>
        <dbReference type="Proteomes" id="UP001154282"/>
    </source>
</evidence>
<dbReference type="AlphaFoldDB" id="A0AAV0J402"/>
<proteinExistence type="predicted"/>
<accession>A0AAV0J402</accession>
<feature type="compositionally biased region" description="Acidic residues" evidence="1">
    <location>
        <begin position="838"/>
        <end position="851"/>
    </location>
</feature>
<dbReference type="Proteomes" id="UP001154282">
    <property type="component" value="Unassembled WGS sequence"/>
</dbReference>
<organism evidence="2 3">
    <name type="scientific">Linum tenue</name>
    <dbReference type="NCBI Taxonomy" id="586396"/>
    <lineage>
        <taxon>Eukaryota</taxon>
        <taxon>Viridiplantae</taxon>
        <taxon>Streptophyta</taxon>
        <taxon>Embryophyta</taxon>
        <taxon>Tracheophyta</taxon>
        <taxon>Spermatophyta</taxon>
        <taxon>Magnoliopsida</taxon>
        <taxon>eudicotyledons</taxon>
        <taxon>Gunneridae</taxon>
        <taxon>Pentapetalae</taxon>
        <taxon>rosids</taxon>
        <taxon>fabids</taxon>
        <taxon>Malpighiales</taxon>
        <taxon>Linaceae</taxon>
        <taxon>Linum</taxon>
    </lineage>
</organism>
<feature type="region of interest" description="Disordered" evidence="1">
    <location>
        <begin position="568"/>
        <end position="608"/>
    </location>
</feature>
<feature type="compositionally biased region" description="Acidic residues" evidence="1">
    <location>
        <begin position="573"/>
        <end position="584"/>
    </location>
</feature>
<feature type="region of interest" description="Disordered" evidence="1">
    <location>
        <begin position="44"/>
        <end position="65"/>
    </location>
</feature>
<evidence type="ECO:0000256" key="1">
    <source>
        <dbReference type="SAM" id="MobiDB-lite"/>
    </source>
</evidence>
<dbReference type="PANTHER" id="PTHR37261">
    <property type="entry name" value="40S RIBOSOMAL PROTEIN S27"/>
    <property type="match status" value="1"/>
</dbReference>
<feature type="region of interest" description="Disordered" evidence="1">
    <location>
        <begin position="838"/>
        <end position="864"/>
    </location>
</feature>
<dbReference type="PANTHER" id="PTHR37261:SF1">
    <property type="entry name" value="40S RIBOSOMAL PROTEIN S27"/>
    <property type="match status" value="1"/>
</dbReference>
<sequence length="864" mass="93632">MEFSDTAPSGAASCTSAANWTVAGGSLKNSVTFESPLSFIDDQDCDSGDNCGQEPVDDSNSKSESPLILYPPSPDSFSCEITLTFPQKQEVRQVYVRSTARVFEIYCAPESESSAEYLCTVRCCVAVRDEEVLHATNIEEAVLVHQMGSSNDLAKGKFRNGASPTGSEDDWVDVKALRNSLPSKENGSMSSNSDTDAGCSSQDLYEATAEISDTDPCKSLTIRLLSLQNKGCVCIDQVYVFAFPIDAATQETQPISAECSSGSSLMAMLIPTFFQLSRTHGVGREQEKLNIDRSDQQVSVETCLTITDAMGTRNVSEELGPYDTQSREEHKSGEVSPVIPDSVSTEDKVQHEEKDLPSFQEGIKLPDAVHSQIPASSFETEYRARSSQNCTGSVLDHLVSRVNRIEDLILRFEGSILEPINSIDKRLQRVEQQLEVIAKKSHNPGTRISAPEFACGEAEANSLYNSGSLDLSCMACEDTKKDPASAASSIPPEENVNLVQPSLVVSTPEFDNAEEEQNLAMEPVPEPLKSEQKHSVSIDDALASAFAGFLSSTLSQCQDKYSQTLATRAPDFLNEDEDENDDDTTSSPKIQSQTPMDPLNNDEIPGLSKLHPEKTTGLSAPVNETCGADGFTASVLSMPCNKNVIGSLDAEGFPYMERTPIGQWQDGEGCEGDTQDVELQQEEAEDPTSNAAIVQPTEMLEEASKEQTNHSDPSQVAALRKVSGFTPDNEQDSNQDALEIIHFSRTSSSVVDYEKPILEVKFASGEGLNGGSPLQSLLSGFGDVDIEVPSTRETDENTSGLVDNHGDLIPAEDWEAAGSTTESCIFLDMNYYSLEDEQTNTEAAENQDDCEPCYNQDGSATSLI</sequence>
<name>A0AAV0J402_9ROSI</name>
<keyword evidence="3" id="KW-1185">Reference proteome</keyword>
<gene>
    <name evidence="2" type="ORF">LITE_LOCUS12556</name>
</gene>
<comment type="caution">
    <text evidence="2">The sequence shown here is derived from an EMBL/GenBank/DDBJ whole genome shotgun (WGS) entry which is preliminary data.</text>
</comment>
<feature type="compositionally biased region" description="Polar residues" evidence="1">
    <location>
        <begin position="585"/>
        <end position="595"/>
    </location>
</feature>
<reference evidence="2" key="1">
    <citation type="submission" date="2022-08" db="EMBL/GenBank/DDBJ databases">
        <authorList>
            <person name="Gutierrez-Valencia J."/>
        </authorList>
    </citation>
    <scope>NUCLEOTIDE SEQUENCE</scope>
</reference>
<dbReference type="EMBL" id="CAMGYJ010000004">
    <property type="protein sequence ID" value="CAI0404632.1"/>
    <property type="molecule type" value="Genomic_DNA"/>
</dbReference>